<reference evidence="4" key="1">
    <citation type="submission" date="2022-01" db="EMBL/GenBank/DDBJ databases">
        <authorList>
            <person name="King R."/>
        </authorList>
    </citation>
    <scope>NUCLEOTIDE SEQUENCE</scope>
</reference>
<dbReference type="InterPro" id="IPR000408">
    <property type="entry name" value="Reg_chr_condens"/>
</dbReference>
<feature type="compositionally biased region" description="Low complexity" evidence="2">
    <location>
        <begin position="692"/>
        <end position="724"/>
    </location>
</feature>
<keyword evidence="5" id="KW-1185">Reference proteome</keyword>
<feature type="compositionally biased region" description="Low complexity" evidence="2">
    <location>
        <begin position="737"/>
        <end position="758"/>
    </location>
</feature>
<dbReference type="OrthoDB" id="1594986at2759"/>
<feature type="region of interest" description="Disordered" evidence="2">
    <location>
        <begin position="548"/>
        <end position="790"/>
    </location>
</feature>
<dbReference type="CDD" id="cd06401">
    <property type="entry name" value="PB1_TFG"/>
    <property type="match status" value="1"/>
</dbReference>
<dbReference type="SUPFAM" id="SSF50985">
    <property type="entry name" value="RCC1/BLIP-II"/>
    <property type="match status" value="1"/>
</dbReference>
<dbReference type="InterPro" id="IPR033512">
    <property type="entry name" value="TFG"/>
</dbReference>
<dbReference type="AlphaFoldDB" id="A0A9P0HPS4"/>
<feature type="domain" description="PB1" evidence="3">
    <location>
        <begin position="429"/>
        <end position="510"/>
    </location>
</feature>
<evidence type="ECO:0000313" key="5">
    <source>
        <dbReference type="Proteomes" id="UP001152798"/>
    </source>
</evidence>
<dbReference type="GO" id="GO:0042802">
    <property type="term" value="F:identical protein binding"/>
    <property type="evidence" value="ECO:0007669"/>
    <property type="project" value="InterPro"/>
</dbReference>
<feature type="compositionally biased region" description="Basic and acidic residues" evidence="2">
    <location>
        <begin position="619"/>
        <end position="640"/>
    </location>
</feature>
<evidence type="ECO:0000259" key="3">
    <source>
        <dbReference type="PROSITE" id="PS51745"/>
    </source>
</evidence>
<evidence type="ECO:0000313" key="4">
    <source>
        <dbReference type="EMBL" id="CAH1405497.1"/>
    </source>
</evidence>
<accession>A0A9P0HPS4</accession>
<feature type="compositionally biased region" description="Polar residues" evidence="2">
    <location>
        <begin position="549"/>
        <end position="561"/>
    </location>
</feature>
<sequence length="790" mass="86954">MIEYKNLNLKKWAVLAPVKEEILSSVVLVHVFGYEAESAYLVTSNDEVFALGENVLGRLGIGNVEVNSTQKPIRLNKLCGKHIIDFERIACLRAHPNLESLKQSLVRAVERFLQEVLLAAIESLCQGFTTGSIHALALTESGAVYSWGSNNYGQLGHNSLDSQLSPRRVIFPGTDVHIKEIATADRYSLALAANNEVLTWGVNEVGQLGNGNTTLQDVPQVVRGQLMDQYVIKIVCSTLATMALTDEGVLYAWGHNKNSSLAVGMPMEIVSFPQRVIIRKNIVEIAANNLQPVICAEADKPHEVLIWSEDEDTECTPRVLPCSNILEAFYGISMPVIRRKSEEPMLPMVPLLKGSTRDIGKVLFNSKELVDSCIKFAAENLDSVILSEGFESLDPVLCKSLVYMSSSTAFSSKTGGGDQSFQQLDLSGKLIIKVQLGDDVRRIPIHNEAITYDELVLMMQRVFRGKLSSSDDITIKYKDEDGDLITIFDSSDLAFAIQYSRVLKLTLFVSGDGNKLYQPPQLNKIRGELRSIRDQVNHLLDIIEPRTYGDSSNTALENSSGKIRERNSDWDNDLRDGEEKSRPKKSRWGDPNNKSDPPWTNMKDDNKPNGGISNQASSKEFDPLQGDEKASDEKKPDSGKETPISKSDDVKQQDQAQQQQAAAEQAQRLMMQQQQQLAAQGLSMQHGHHAHAQQQLQMQQQGYGPYSGMMPSSSSFSQYSQYPPHLQSQFSGGGHSSGSALGSHGKALGAGAPPSSAGIYRGVYPPDGAAPFTQGQAPIPYSKSSQYKYQ</sequence>
<dbReference type="Proteomes" id="UP001152798">
    <property type="component" value="Chromosome 6"/>
</dbReference>
<feature type="repeat" description="RCC1" evidence="1">
    <location>
        <begin position="195"/>
        <end position="247"/>
    </location>
</feature>
<feature type="compositionally biased region" description="Basic and acidic residues" evidence="2">
    <location>
        <begin position="562"/>
        <end position="581"/>
    </location>
</feature>
<protein>
    <recommendedName>
        <fullName evidence="3">PB1 domain-containing protein</fullName>
    </recommendedName>
</protein>
<dbReference type="PANTHER" id="PTHR15335:SF7">
    <property type="entry name" value="PROTEIN TFG"/>
    <property type="match status" value="1"/>
</dbReference>
<dbReference type="EMBL" id="OV725082">
    <property type="protein sequence ID" value="CAH1405497.1"/>
    <property type="molecule type" value="Genomic_DNA"/>
</dbReference>
<dbReference type="PROSITE" id="PS50012">
    <property type="entry name" value="RCC1_3"/>
    <property type="match status" value="3"/>
</dbReference>
<feature type="repeat" description="RCC1" evidence="1">
    <location>
        <begin position="142"/>
        <end position="194"/>
    </location>
</feature>
<dbReference type="InterPro" id="IPR009091">
    <property type="entry name" value="RCC1/BLIP-II"/>
</dbReference>
<organism evidence="4 5">
    <name type="scientific">Nezara viridula</name>
    <name type="common">Southern green stink bug</name>
    <name type="synonym">Cimex viridulus</name>
    <dbReference type="NCBI Taxonomy" id="85310"/>
    <lineage>
        <taxon>Eukaryota</taxon>
        <taxon>Metazoa</taxon>
        <taxon>Ecdysozoa</taxon>
        <taxon>Arthropoda</taxon>
        <taxon>Hexapoda</taxon>
        <taxon>Insecta</taxon>
        <taxon>Pterygota</taxon>
        <taxon>Neoptera</taxon>
        <taxon>Paraneoptera</taxon>
        <taxon>Hemiptera</taxon>
        <taxon>Heteroptera</taxon>
        <taxon>Panheteroptera</taxon>
        <taxon>Pentatomomorpha</taxon>
        <taxon>Pentatomoidea</taxon>
        <taxon>Pentatomidae</taxon>
        <taxon>Pentatominae</taxon>
        <taxon>Nezara</taxon>
    </lineage>
</organism>
<gene>
    <name evidence="4" type="ORF">NEZAVI_LOCUS13703</name>
</gene>
<dbReference type="PANTHER" id="PTHR15335">
    <property type="entry name" value="PROTEIN TFG"/>
    <property type="match status" value="1"/>
</dbReference>
<feature type="compositionally biased region" description="Low complexity" evidence="2">
    <location>
        <begin position="653"/>
        <end position="685"/>
    </location>
</feature>
<dbReference type="GO" id="GO:0048208">
    <property type="term" value="P:COPII vesicle coating"/>
    <property type="evidence" value="ECO:0007669"/>
    <property type="project" value="InterPro"/>
</dbReference>
<dbReference type="Pfam" id="PF00415">
    <property type="entry name" value="RCC1"/>
    <property type="match status" value="2"/>
</dbReference>
<evidence type="ECO:0000256" key="1">
    <source>
        <dbReference type="PROSITE-ProRule" id="PRU00235"/>
    </source>
</evidence>
<feature type="repeat" description="RCC1" evidence="1">
    <location>
        <begin position="248"/>
        <end position="298"/>
    </location>
</feature>
<dbReference type="SUPFAM" id="SSF54277">
    <property type="entry name" value="CAD &amp; PB1 domains"/>
    <property type="match status" value="1"/>
</dbReference>
<dbReference type="PROSITE" id="PS51745">
    <property type="entry name" value="PB1"/>
    <property type="match status" value="1"/>
</dbReference>
<dbReference type="SMART" id="SM00666">
    <property type="entry name" value="PB1"/>
    <property type="match status" value="1"/>
</dbReference>
<dbReference type="InterPro" id="IPR034857">
    <property type="entry name" value="PB1_TFG"/>
</dbReference>
<dbReference type="InterPro" id="IPR053793">
    <property type="entry name" value="PB1-like"/>
</dbReference>
<dbReference type="CDD" id="cd14733">
    <property type="entry name" value="BACK"/>
    <property type="match status" value="1"/>
</dbReference>
<dbReference type="InterPro" id="IPR000270">
    <property type="entry name" value="PB1_dom"/>
</dbReference>
<dbReference type="Gene3D" id="3.10.20.90">
    <property type="entry name" value="Phosphatidylinositol 3-kinase Catalytic Subunit, Chain A, domain 1"/>
    <property type="match status" value="1"/>
</dbReference>
<dbReference type="Gene3D" id="2.130.10.30">
    <property type="entry name" value="Regulator of chromosome condensation 1/beta-lactamase-inhibitor protein II"/>
    <property type="match status" value="1"/>
</dbReference>
<dbReference type="GO" id="GO:0070971">
    <property type="term" value="C:endoplasmic reticulum exit site"/>
    <property type="evidence" value="ECO:0007669"/>
    <property type="project" value="TreeGrafter"/>
</dbReference>
<proteinExistence type="predicted"/>
<evidence type="ECO:0000256" key="2">
    <source>
        <dbReference type="SAM" id="MobiDB-lite"/>
    </source>
</evidence>
<dbReference type="Pfam" id="PF00564">
    <property type="entry name" value="PB1"/>
    <property type="match status" value="1"/>
</dbReference>
<name>A0A9P0HPS4_NEZVI</name>